<accession>X1BVM6</accession>
<feature type="non-terminal residue" evidence="1">
    <location>
        <position position="1"/>
    </location>
</feature>
<organism evidence="1">
    <name type="scientific">marine sediment metagenome</name>
    <dbReference type="NCBI Taxonomy" id="412755"/>
    <lineage>
        <taxon>unclassified sequences</taxon>
        <taxon>metagenomes</taxon>
        <taxon>ecological metagenomes</taxon>
    </lineage>
</organism>
<evidence type="ECO:0000313" key="1">
    <source>
        <dbReference type="EMBL" id="GAG76211.1"/>
    </source>
</evidence>
<proteinExistence type="predicted"/>
<dbReference type="AlphaFoldDB" id="X1BVM6"/>
<name>X1BVM6_9ZZZZ</name>
<sequence length="68" mass="8525">ETADLKKLQTIFQEEYPKAEIFYRKNKRIMFKIRELEVTNKIIIPREISLDYFNEYLKKWDRNEIRVK</sequence>
<protein>
    <submittedName>
        <fullName evidence="1">Uncharacterized protein</fullName>
    </submittedName>
</protein>
<dbReference type="EMBL" id="BART01014672">
    <property type="protein sequence ID" value="GAG76211.1"/>
    <property type="molecule type" value="Genomic_DNA"/>
</dbReference>
<comment type="caution">
    <text evidence="1">The sequence shown here is derived from an EMBL/GenBank/DDBJ whole genome shotgun (WGS) entry which is preliminary data.</text>
</comment>
<reference evidence="1" key="1">
    <citation type="journal article" date="2014" name="Front. Microbiol.">
        <title>High frequency of phylogenetically diverse reductive dehalogenase-homologous genes in deep subseafloor sedimentary metagenomes.</title>
        <authorList>
            <person name="Kawai M."/>
            <person name="Futagami T."/>
            <person name="Toyoda A."/>
            <person name="Takaki Y."/>
            <person name="Nishi S."/>
            <person name="Hori S."/>
            <person name="Arai W."/>
            <person name="Tsubouchi T."/>
            <person name="Morono Y."/>
            <person name="Uchiyama I."/>
            <person name="Ito T."/>
            <person name="Fujiyama A."/>
            <person name="Inagaki F."/>
            <person name="Takami H."/>
        </authorList>
    </citation>
    <scope>NUCLEOTIDE SEQUENCE</scope>
    <source>
        <strain evidence="1">Expedition CK06-06</strain>
    </source>
</reference>
<gene>
    <name evidence="1" type="ORF">S01H4_29067</name>
</gene>